<evidence type="ECO:0000256" key="2">
    <source>
        <dbReference type="ARBA" id="ARBA00022664"/>
    </source>
</evidence>
<proteinExistence type="predicted"/>
<dbReference type="SMART" id="SM00441">
    <property type="entry name" value="FF"/>
    <property type="match status" value="3"/>
</dbReference>
<dbReference type="Pfam" id="PF01846">
    <property type="entry name" value="FF"/>
    <property type="match status" value="2"/>
</dbReference>
<keyword evidence="4" id="KW-0508">mRNA splicing</keyword>
<dbReference type="Gene3D" id="2.20.70.10">
    <property type="match status" value="2"/>
</dbReference>
<keyword evidence="3" id="KW-0677">Repeat</keyword>
<evidence type="ECO:0000256" key="1">
    <source>
        <dbReference type="ARBA" id="ARBA00004123"/>
    </source>
</evidence>
<dbReference type="Pfam" id="PF00397">
    <property type="entry name" value="WW"/>
    <property type="match status" value="1"/>
</dbReference>
<dbReference type="InterPro" id="IPR036020">
    <property type="entry name" value="WW_dom_sf"/>
</dbReference>
<dbReference type="Gene3D" id="1.10.10.440">
    <property type="entry name" value="FF domain"/>
    <property type="match status" value="3"/>
</dbReference>
<feature type="region of interest" description="Disordered" evidence="7">
    <location>
        <begin position="581"/>
        <end position="623"/>
    </location>
</feature>
<dbReference type="InterPro" id="IPR002713">
    <property type="entry name" value="FF_domain"/>
</dbReference>
<dbReference type="AlphaFoldDB" id="A0AAF0FE68"/>
<accession>A0AAF0FE68</accession>
<dbReference type="InterPro" id="IPR036517">
    <property type="entry name" value="FF_domain_sf"/>
</dbReference>
<keyword evidence="10" id="KW-1185">Reference proteome</keyword>
<dbReference type="SUPFAM" id="SSF51045">
    <property type="entry name" value="WW domain"/>
    <property type="match status" value="2"/>
</dbReference>
<organism evidence="9 10">
    <name type="scientific">Malassezia psittaci</name>
    <dbReference type="NCBI Taxonomy" id="1821823"/>
    <lineage>
        <taxon>Eukaryota</taxon>
        <taxon>Fungi</taxon>
        <taxon>Dikarya</taxon>
        <taxon>Basidiomycota</taxon>
        <taxon>Ustilaginomycotina</taxon>
        <taxon>Malasseziomycetes</taxon>
        <taxon>Malasseziales</taxon>
        <taxon>Malasseziaceae</taxon>
        <taxon>Malassezia</taxon>
    </lineage>
</organism>
<feature type="domain" description="WW" evidence="8">
    <location>
        <begin position="48"/>
        <end position="76"/>
    </location>
</feature>
<feature type="domain" description="WW" evidence="8">
    <location>
        <begin position="3"/>
        <end position="36"/>
    </location>
</feature>
<keyword evidence="2" id="KW-0507">mRNA processing</keyword>
<dbReference type="FunFam" id="1.10.10.440:FF:000013">
    <property type="entry name" value="pre-mRNA-processing protein 40A isoform X1"/>
    <property type="match status" value="1"/>
</dbReference>
<dbReference type="CDD" id="cd00201">
    <property type="entry name" value="WW"/>
    <property type="match status" value="2"/>
</dbReference>
<evidence type="ECO:0000256" key="5">
    <source>
        <dbReference type="ARBA" id="ARBA00023242"/>
    </source>
</evidence>
<sequence>MPKSVTSRWVEYKTPQGRPYWYHSVEKRSVWEKPAELKTERERRIDATPWREYKSGDRSYYVNRETKKSTWKIPEEIKQILETVPDDPPEAVPMNVPASPHAVAPNGSPNSPAIAGGLTPFAGTPDTGYASPMLGTRASSRPVHPAPAASTSSTVPMFTNTNDAELAFMKLLQEKGIDEHSTWEQAIREIVMDPMYKAFKTLAERKAAFTKYQDRLRSIAAEERAEKEARIRPAMVKALAGEKGGLKWYASFATFRKKLSAYSFWNEVEGDEELAMKLYESIRKDARDKHDAAEKALEKHNENALNALLKTIDINVYTRWRDVHRTIMESDEYREDKKLQSMPIASILALFEKHINQIEAQEKLVWESKQKQRARTARKAREGYRALLQEQVAEGVMTARSTWAAVAPKIQYDPRLLALGKVSGSTAQQLFYDMLDELERGFAAHTKSVQSHLQTHPMPIDDAHWPSFLTLFRSDDAPPDIRNLAEHELHEIYDELLYQAQREVRDQKRRAERRLRHHVDDLRYAMKKASPPLDIAASFDDVQPQLQIMPEFQELERLEGGIDAARTAWDRFVKREYEKRQEKSYLDLDETSDERKRKESAPDPALDPRAVRRRVQYDTADVL</sequence>
<feature type="region of interest" description="Disordered" evidence="7">
    <location>
        <begin position="126"/>
        <end position="157"/>
    </location>
</feature>
<evidence type="ECO:0000259" key="8">
    <source>
        <dbReference type="PROSITE" id="PS50020"/>
    </source>
</evidence>
<dbReference type="GO" id="GO:0045292">
    <property type="term" value="P:mRNA cis splicing, via spliceosome"/>
    <property type="evidence" value="ECO:0007669"/>
    <property type="project" value="InterPro"/>
</dbReference>
<keyword evidence="5" id="KW-0539">Nucleus</keyword>
<comment type="subcellular location">
    <subcellularLocation>
        <location evidence="1">Nucleus</location>
    </subcellularLocation>
</comment>
<evidence type="ECO:0000256" key="4">
    <source>
        <dbReference type="ARBA" id="ARBA00023187"/>
    </source>
</evidence>
<protein>
    <submittedName>
        <fullName evidence="9">U1 snRNP protein</fullName>
    </submittedName>
</protein>
<dbReference type="GO" id="GO:0071004">
    <property type="term" value="C:U2-type prespliceosome"/>
    <property type="evidence" value="ECO:0007669"/>
    <property type="project" value="TreeGrafter"/>
</dbReference>
<dbReference type="PROSITE" id="PS50020">
    <property type="entry name" value="WW_DOMAIN_2"/>
    <property type="match status" value="2"/>
</dbReference>
<dbReference type="GO" id="GO:0005685">
    <property type="term" value="C:U1 snRNP"/>
    <property type="evidence" value="ECO:0007669"/>
    <property type="project" value="TreeGrafter"/>
</dbReference>
<evidence type="ECO:0000256" key="6">
    <source>
        <dbReference type="SAM" id="Coils"/>
    </source>
</evidence>
<evidence type="ECO:0000256" key="3">
    <source>
        <dbReference type="ARBA" id="ARBA00022737"/>
    </source>
</evidence>
<dbReference type="SUPFAM" id="SSF81698">
    <property type="entry name" value="FF domain"/>
    <property type="match status" value="3"/>
</dbReference>
<keyword evidence="6" id="KW-0175">Coiled coil</keyword>
<evidence type="ECO:0000313" key="10">
    <source>
        <dbReference type="Proteomes" id="UP001214628"/>
    </source>
</evidence>
<dbReference type="PROSITE" id="PS01159">
    <property type="entry name" value="WW_DOMAIN_1"/>
    <property type="match status" value="1"/>
</dbReference>
<dbReference type="SMART" id="SM00456">
    <property type="entry name" value="WW"/>
    <property type="match status" value="2"/>
</dbReference>
<evidence type="ECO:0000313" key="9">
    <source>
        <dbReference type="EMBL" id="WFD44561.1"/>
    </source>
</evidence>
<dbReference type="EMBL" id="CP118379">
    <property type="protein sequence ID" value="WFD44561.1"/>
    <property type="molecule type" value="Genomic_DNA"/>
</dbReference>
<dbReference type="InterPro" id="IPR001202">
    <property type="entry name" value="WW_dom"/>
</dbReference>
<dbReference type="PANTHER" id="PTHR11864">
    <property type="entry name" value="PRE-MRNA-PROCESSING PROTEIN PRP40"/>
    <property type="match status" value="1"/>
</dbReference>
<gene>
    <name evidence="9" type="primary">PRP40</name>
    <name evidence="9" type="ORF">MPSI1_003229</name>
</gene>
<dbReference type="GO" id="GO:0003723">
    <property type="term" value="F:RNA binding"/>
    <property type="evidence" value="ECO:0007669"/>
    <property type="project" value="TreeGrafter"/>
</dbReference>
<dbReference type="Proteomes" id="UP001214628">
    <property type="component" value="Chromosome 5"/>
</dbReference>
<name>A0AAF0FE68_9BASI</name>
<dbReference type="InterPro" id="IPR039726">
    <property type="entry name" value="Prp40-like"/>
</dbReference>
<reference evidence="9" key="1">
    <citation type="submission" date="2023-02" db="EMBL/GenBank/DDBJ databases">
        <title>Mating type loci evolution in Malassezia.</title>
        <authorList>
            <person name="Coelho M.A."/>
        </authorList>
    </citation>
    <scope>NUCLEOTIDE SEQUENCE</scope>
    <source>
        <strain evidence="9">CBS 14136</strain>
    </source>
</reference>
<feature type="coiled-coil region" evidence="6">
    <location>
        <begin position="276"/>
        <end position="310"/>
    </location>
</feature>
<evidence type="ECO:0000256" key="7">
    <source>
        <dbReference type="SAM" id="MobiDB-lite"/>
    </source>
</evidence>
<dbReference type="PANTHER" id="PTHR11864:SF0">
    <property type="entry name" value="PRP40 PRE-MRNA PROCESSING FACTOR 40 HOMOLOG A (YEAST)"/>
    <property type="match status" value="1"/>
</dbReference>